<proteinExistence type="inferred from homology"/>
<feature type="compositionally biased region" description="Basic and acidic residues" evidence="2">
    <location>
        <begin position="356"/>
        <end position="367"/>
    </location>
</feature>
<dbReference type="AlphaFoldDB" id="A0AA35NUH4"/>
<dbReference type="PANTHER" id="PTHR21292">
    <property type="entry name" value="EXOCYST COMPLEX COMPONENT SEC6-RELATED"/>
    <property type="match status" value="1"/>
</dbReference>
<feature type="compositionally biased region" description="Basic and acidic residues" evidence="2">
    <location>
        <begin position="123"/>
        <end position="135"/>
    </location>
</feature>
<dbReference type="GO" id="GO:0000149">
    <property type="term" value="F:SNARE binding"/>
    <property type="evidence" value="ECO:0007669"/>
    <property type="project" value="TreeGrafter"/>
</dbReference>
<dbReference type="Pfam" id="PF06046">
    <property type="entry name" value="Sec6"/>
    <property type="match status" value="1"/>
</dbReference>
<feature type="compositionally biased region" description="Basic and acidic residues" evidence="2">
    <location>
        <begin position="172"/>
        <end position="190"/>
    </location>
</feature>
<evidence type="ECO:0000256" key="1">
    <source>
        <dbReference type="ARBA" id="ARBA00009447"/>
    </source>
</evidence>
<reference evidence="3" key="1">
    <citation type="submission" date="2022-12" db="EMBL/GenBank/DDBJ databases">
        <authorList>
            <person name="Alioto T."/>
            <person name="Alioto T."/>
            <person name="Gomez Garrido J."/>
        </authorList>
    </citation>
    <scope>NUCLEOTIDE SEQUENCE</scope>
</reference>
<dbReference type="EMBL" id="OX395126">
    <property type="protein sequence ID" value="CAI5764606.1"/>
    <property type="molecule type" value="Genomic_DNA"/>
</dbReference>
<dbReference type="Proteomes" id="UP001178461">
    <property type="component" value="Chromosome 1"/>
</dbReference>
<dbReference type="Gene3D" id="1.10.357.70">
    <property type="entry name" value="Exocyst complex component Sec6, C-terminal domain"/>
    <property type="match status" value="1"/>
</dbReference>
<gene>
    <name evidence="3" type="ORF">PODLI_1B011550</name>
</gene>
<organism evidence="3 4">
    <name type="scientific">Podarcis lilfordi</name>
    <name type="common">Lilford's wall lizard</name>
    <dbReference type="NCBI Taxonomy" id="74358"/>
    <lineage>
        <taxon>Eukaryota</taxon>
        <taxon>Metazoa</taxon>
        <taxon>Chordata</taxon>
        <taxon>Craniata</taxon>
        <taxon>Vertebrata</taxon>
        <taxon>Euteleostomi</taxon>
        <taxon>Lepidosauria</taxon>
        <taxon>Squamata</taxon>
        <taxon>Bifurcata</taxon>
        <taxon>Unidentata</taxon>
        <taxon>Episquamata</taxon>
        <taxon>Laterata</taxon>
        <taxon>Lacertibaenia</taxon>
        <taxon>Lacertidae</taxon>
        <taxon>Podarcis</taxon>
    </lineage>
</organism>
<sequence>MRTVGSTVPRVQSSFAKPKEDEITPCLCGEGVLTSVCLRGVREIADLRKPVKIREREARETSGEMELPASPEKCTESEIGSCLPKDSPPLSQQGENEPKNFIRGIREVLSFRGNASKLAKEKLAEAKMDGDKTEISGRNGKLEVPSQPESPGKSAESEGAHCPPENCPSLHKQGETEPKSFIRGIRETLSTRKRKSQSLKEKLSDTNTDGHRTETRETDGEMEPTAEPKSPAKRTDGEEAPKSAEEKSTEVNVGEDKAEIREVDGEMELPSEPRSLAKHTEGSEDGKRLPKEKEPQNINKIIRMSLRKGRSKSLKEKSVEPKLDETKTEIREKEKEEKMEPSVNNTEGEGYPHLSHQGEDEPKEFKPIRSLSLMGSASKPVTEQSAEEVDPSRSSKRFSFVKKKKTRHPKESKEPEEEEDHVQNEPLSVMQINELIKNGQLPEAFKNIKGLERELLAEIDAKKYEDNPKECIVKAKDIDLLYDLVSKAIQRIVEETLELPRVDAKALNTLVTLIAEEEKAHAGATSIAAPSEAVSNLGLARNWRQLWEDTVKRSVEIRVSKVPVPLKEDNTSWLSIHLGYLKEVVRTDLLTIKHWVHKCYPPDYSVGDAYLKAFHKALSLHLQSILEEDESMGCNQFYAVLNWVTNVYRSENLLGCPDLKPEIKTEALPDLLTSEDLDKLKSNYVNSVQQETKNCLENILMLETKEKWKGQPDERKNPYDSLLSYDIQTLAKQHRKVAGCICEKVEDAVLKGIVKEVTEFLPRFGKAFLDQAKDHPQFLMFMMAYLNSFQDLRMNLQTTFHINCEELEKTLAGLMLGYRKCFLNKLKLETQPMFKKILSQAWVVSGGTFDSFIIKILSIIEESSEHLKHLKEPICKDFLNEVHKDVVKEYITQTLKPRGRMRKTKRDEVSKIMSQDATAINNTMQHLGSTSDWLAPAIEYIARIIGEEEKPRIKDHVNCLYQDYPDIRKEHIVAVLALRGLSRNKRRAIADHMKQPSEELGCRTLFAEIEVPRTTQCFF</sequence>
<dbReference type="InterPro" id="IPR010326">
    <property type="entry name" value="EXOC3/Sec6"/>
</dbReference>
<evidence type="ECO:0000313" key="3">
    <source>
        <dbReference type="EMBL" id="CAI5764606.1"/>
    </source>
</evidence>
<name>A0AA35NUH4_9SAUR</name>
<feature type="compositionally biased region" description="Basic and acidic residues" evidence="2">
    <location>
        <begin position="313"/>
        <end position="340"/>
    </location>
</feature>
<dbReference type="InterPro" id="IPR042532">
    <property type="entry name" value="EXOC3/Sec6_C"/>
</dbReference>
<feature type="compositionally biased region" description="Basic residues" evidence="2">
    <location>
        <begin position="394"/>
        <end position="410"/>
    </location>
</feature>
<dbReference type="GO" id="GO:0051601">
    <property type="term" value="P:exocyst localization"/>
    <property type="evidence" value="ECO:0007669"/>
    <property type="project" value="TreeGrafter"/>
</dbReference>
<keyword evidence="4" id="KW-1185">Reference proteome</keyword>
<evidence type="ECO:0000256" key="2">
    <source>
        <dbReference type="SAM" id="MobiDB-lite"/>
    </source>
</evidence>
<feature type="compositionally biased region" description="Basic and acidic residues" evidence="2">
    <location>
        <begin position="233"/>
        <end position="264"/>
    </location>
</feature>
<accession>A0AA35NUH4</accession>
<feature type="compositionally biased region" description="Basic and acidic residues" evidence="2">
    <location>
        <begin position="198"/>
        <end position="219"/>
    </location>
</feature>
<comment type="similarity">
    <text evidence="1">Belongs to the SEC6 family.</text>
</comment>
<evidence type="ECO:0000313" key="4">
    <source>
        <dbReference type="Proteomes" id="UP001178461"/>
    </source>
</evidence>
<dbReference type="GO" id="GO:0006887">
    <property type="term" value="P:exocytosis"/>
    <property type="evidence" value="ECO:0007669"/>
    <property type="project" value="InterPro"/>
</dbReference>
<feature type="compositionally biased region" description="Polar residues" evidence="2">
    <location>
        <begin position="373"/>
        <end position="384"/>
    </location>
</feature>
<dbReference type="GO" id="GO:0000145">
    <property type="term" value="C:exocyst"/>
    <property type="evidence" value="ECO:0007669"/>
    <property type="project" value="InterPro"/>
</dbReference>
<feature type="region of interest" description="Disordered" evidence="2">
    <location>
        <begin position="56"/>
        <end position="99"/>
    </location>
</feature>
<feature type="compositionally biased region" description="Basic and acidic residues" evidence="2">
    <location>
        <begin position="278"/>
        <end position="295"/>
    </location>
</feature>
<protein>
    <submittedName>
        <fullName evidence="3">Complex component 3 4</fullName>
    </submittedName>
</protein>
<dbReference type="PANTHER" id="PTHR21292:SF14">
    <property type="entry name" value="EXOCYST COMPLEX COMPONENT 3-LIKE PROTEIN 4"/>
    <property type="match status" value="1"/>
</dbReference>
<feature type="region of interest" description="Disordered" evidence="2">
    <location>
        <begin position="123"/>
        <end position="425"/>
    </location>
</feature>